<keyword evidence="3 4" id="KW-0067">ATP-binding</keyword>
<keyword evidence="7" id="KW-1185">Reference proteome</keyword>
<comment type="caution">
    <text evidence="6">The sequence shown here is derived from an EMBL/GenBank/DDBJ whole genome shotgun (WGS) entry which is preliminary data.</text>
</comment>
<proteinExistence type="predicted"/>
<dbReference type="Pfam" id="PF15632">
    <property type="entry name" value="ATPgrasp_Ter"/>
    <property type="match status" value="1"/>
</dbReference>
<accession>A0ABT4UAC4</accession>
<evidence type="ECO:0000259" key="5">
    <source>
        <dbReference type="PROSITE" id="PS50975"/>
    </source>
</evidence>
<dbReference type="InterPro" id="IPR048764">
    <property type="entry name" value="PylC_N"/>
</dbReference>
<dbReference type="SUPFAM" id="SSF56059">
    <property type="entry name" value="Glutathione synthetase ATP-binding domain-like"/>
    <property type="match status" value="1"/>
</dbReference>
<evidence type="ECO:0000256" key="1">
    <source>
        <dbReference type="ARBA" id="ARBA00022598"/>
    </source>
</evidence>
<keyword evidence="1" id="KW-0436">Ligase</keyword>
<dbReference type="Gene3D" id="3.30.470.20">
    <property type="entry name" value="ATP-grasp fold, B domain"/>
    <property type="match status" value="1"/>
</dbReference>
<dbReference type="Proteomes" id="UP001527866">
    <property type="component" value="Unassembled WGS sequence"/>
</dbReference>
<sequence>MLDKQVSVLVTAAGAEGTAGKILRLRRQGFRVVAVDADSRAPGLYLADRGHVVPVGTSPDFVPELRRICSAEAVRAVVPLVDEELVPSWELSGCGLEVLLPRLGMVSVCLDKLALMETLDKAGIGVPPTRLARFGPGDLAYPLIVKPRTGRGSRGVSIVRTPEELEAALAAAPEEPGAMIIQEYVDGPEFSVSVVVWRDGRVQAVVPKEVVLKDGSSRYAISRRDEAVTRTCTRVARALGADGPFNVQLRIGPDGVPRVFEINPRFSGSSTLTAAAGVDEIGLLILQALDPHRPRIEDRWREGVAMVRHAAEAFVTEAELDVRGISLERTV</sequence>
<name>A0ABT4UAC4_9ACTN</name>
<gene>
    <name evidence="6" type="ORF">O4J56_22525</name>
</gene>
<keyword evidence="2 4" id="KW-0547">Nucleotide-binding</keyword>
<dbReference type="PANTHER" id="PTHR43055">
    <property type="entry name" value="FORMATE-DEPENDENT PHOSPHORIBOSYLGLYCINAMIDE FORMYLTRANSFERASE"/>
    <property type="match status" value="1"/>
</dbReference>
<dbReference type="PROSITE" id="PS50975">
    <property type="entry name" value="ATP_GRASP"/>
    <property type="match status" value="1"/>
</dbReference>
<dbReference type="InterPro" id="IPR011761">
    <property type="entry name" value="ATP-grasp"/>
</dbReference>
<feature type="domain" description="ATP-grasp" evidence="5">
    <location>
        <begin position="116"/>
        <end position="289"/>
    </location>
</feature>
<protein>
    <submittedName>
        <fullName evidence="6">ATP-grasp domain-containing protein</fullName>
    </submittedName>
</protein>
<evidence type="ECO:0000256" key="4">
    <source>
        <dbReference type="PROSITE-ProRule" id="PRU00409"/>
    </source>
</evidence>
<dbReference type="PANTHER" id="PTHR43055:SF1">
    <property type="entry name" value="FORMATE-DEPENDENT PHOSPHORIBOSYLGLYCINAMIDE FORMYLTRANSFERASE"/>
    <property type="match status" value="1"/>
</dbReference>
<reference evidence="6 7" key="1">
    <citation type="submission" date="2023-01" db="EMBL/GenBank/DDBJ databases">
        <title>Draft genome sequence of Nocardiopsis sp. RSe5-2 isolated from halophytes.</title>
        <authorList>
            <person name="Duangmal K."/>
            <person name="Chantavorakit T."/>
        </authorList>
    </citation>
    <scope>NUCLEOTIDE SEQUENCE [LARGE SCALE GENOMIC DNA]</scope>
    <source>
        <strain evidence="6 7">RSe5-2</strain>
    </source>
</reference>
<evidence type="ECO:0000256" key="3">
    <source>
        <dbReference type="ARBA" id="ARBA00022840"/>
    </source>
</evidence>
<dbReference type="RefSeq" id="WP_270688447.1">
    <property type="nucleotide sequence ID" value="NZ_JAQFWQ010000078.1"/>
</dbReference>
<dbReference type="EMBL" id="JAQFWQ010000078">
    <property type="protein sequence ID" value="MDA2813439.1"/>
    <property type="molecule type" value="Genomic_DNA"/>
</dbReference>
<dbReference type="InterPro" id="IPR013815">
    <property type="entry name" value="ATP_grasp_subdomain_1"/>
</dbReference>
<evidence type="ECO:0000313" key="7">
    <source>
        <dbReference type="Proteomes" id="UP001527866"/>
    </source>
</evidence>
<dbReference type="Pfam" id="PF21360">
    <property type="entry name" value="PylC-like_N"/>
    <property type="match status" value="1"/>
</dbReference>
<evidence type="ECO:0000313" key="6">
    <source>
        <dbReference type="EMBL" id="MDA2813439.1"/>
    </source>
</evidence>
<evidence type="ECO:0000256" key="2">
    <source>
        <dbReference type="ARBA" id="ARBA00022741"/>
    </source>
</evidence>
<dbReference type="Gene3D" id="3.40.50.20">
    <property type="match status" value="1"/>
</dbReference>
<dbReference type="Gene3D" id="3.30.1490.20">
    <property type="entry name" value="ATP-grasp fold, A domain"/>
    <property type="match status" value="1"/>
</dbReference>
<organism evidence="6 7">
    <name type="scientific">Nocardiopsis endophytica</name>
    <dbReference type="NCBI Taxonomy" id="3018445"/>
    <lineage>
        <taxon>Bacteria</taxon>
        <taxon>Bacillati</taxon>
        <taxon>Actinomycetota</taxon>
        <taxon>Actinomycetes</taxon>
        <taxon>Streptosporangiales</taxon>
        <taxon>Nocardiopsidaceae</taxon>
        <taxon>Nocardiopsis</taxon>
    </lineage>
</organism>